<feature type="domain" description="FtsK" evidence="16">
    <location>
        <begin position="504"/>
        <end position="709"/>
    </location>
</feature>
<protein>
    <submittedName>
        <fullName evidence="17">DNA translocase FtsK 4TM domain-containing protein</fullName>
    </submittedName>
</protein>
<comment type="subcellular location">
    <subcellularLocation>
        <location evidence="1">Cell membrane</location>
        <topology evidence="1">Multi-pass membrane protein</topology>
    </subcellularLocation>
</comment>
<organism evidence="17 18">
    <name type="scientific">Fibrella forsythiae</name>
    <dbReference type="NCBI Taxonomy" id="2817061"/>
    <lineage>
        <taxon>Bacteria</taxon>
        <taxon>Pseudomonadati</taxon>
        <taxon>Bacteroidota</taxon>
        <taxon>Cytophagia</taxon>
        <taxon>Cytophagales</taxon>
        <taxon>Spirosomataceae</taxon>
        <taxon>Fibrella</taxon>
    </lineage>
</organism>
<keyword evidence="10" id="KW-0238">DNA-binding</keyword>
<keyword evidence="4" id="KW-0132">Cell division</keyword>
<dbReference type="Pfam" id="PF13491">
    <property type="entry name" value="FtsK_4TM"/>
    <property type="match status" value="1"/>
</dbReference>
<dbReference type="Pfam" id="PF09397">
    <property type="entry name" value="FtsK_gamma"/>
    <property type="match status" value="1"/>
</dbReference>
<evidence type="ECO:0000256" key="1">
    <source>
        <dbReference type="ARBA" id="ARBA00004651"/>
    </source>
</evidence>
<dbReference type="RefSeq" id="WP_207332408.1">
    <property type="nucleotide sequence ID" value="NZ_JAFMYW010000011.1"/>
</dbReference>
<dbReference type="Gene3D" id="1.10.10.10">
    <property type="entry name" value="Winged helix-like DNA-binding domain superfamily/Winged helix DNA-binding domain"/>
    <property type="match status" value="1"/>
</dbReference>
<feature type="transmembrane region" description="Helical" evidence="15">
    <location>
        <begin position="111"/>
        <end position="133"/>
    </location>
</feature>
<gene>
    <name evidence="17" type="ORF">J2I46_28015</name>
</gene>
<dbReference type="Pfam" id="PF17854">
    <property type="entry name" value="FtsK_alpha"/>
    <property type="match status" value="1"/>
</dbReference>
<feature type="transmembrane region" description="Helical" evidence="15">
    <location>
        <begin position="192"/>
        <end position="217"/>
    </location>
</feature>
<feature type="region of interest" description="Disordered" evidence="14">
    <location>
        <begin position="232"/>
        <end position="286"/>
    </location>
</feature>
<evidence type="ECO:0000256" key="8">
    <source>
        <dbReference type="ARBA" id="ARBA00022840"/>
    </source>
</evidence>
<evidence type="ECO:0000256" key="13">
    <source>
        <dbReference type="PROSITE-ProRule" id="PRU00289"/>
    </source>
</evidence>
<reference evidence="17 18" key="1">
    <citation type="submission" date="2021-03" db="EMBL/GenBank/DDBJ databases">
        <title>Fibrella sp. HMF5405 genome sequencing and assembly.</title>
        <authorList>
            <person name="Kang H."/>
            <person name="Kim H."/>
            <person name="Bae S."/>
            <person name="Joh K."/>
        </authorList>
    </citation>
    <scope>NUCLEOTIDE SEQUENCE [LARGE SCALE GENOMIC DNA]</scope>
    <source>
        <strain evidence="17 18">HMF5405</strain>
    </source>
</reference>
<proteinExistence type="inferred from homology"/>
<evidence type="ECO:0000256" key="6">
    <source>
        <dbReference type="ARBA" id="ARBA00022741"/>
    </source>
</evidence>
<evidence type="ECO:0000313" key="18">
    <source>
        <dbReference type="Proteomes" id="UP000664628"/>
    </source>
</evidence>
<feature type="binding site" evidence="13">
    <location>
        <begin position="522"/>
        <end position="529"/>
    </location>
    <ligand>
        <name>ATP</name>
        <dbReference type="ChEBI" id="CHEBI:30616"/>
    </ligand>
</feature>
<name>A0ABS3JR40_9BACT</name>
<keyword evidence="11 15" id="KW-0472">Membrane</keyword>
<evidence type="ECO:0000256" key="4">
    <source>
        <dbReference type="ARBA" id="ARBA00022618"/>
    </source>
</evidence>
<dbReference type="InterPro" id="IPR027417">
    <property type="entry name" value="P-loop_NTPase"/>
</dbReference>
<accession>A0ABS3JR40</accession>
<keyword evidence="6 13" id="KW-0547">Nucleotide-binding</keyword>
<dbReference type="Pfam" id="PF01580">
    <property type="entry name" value="FtsK_SpoIIIE"/>
    <property type="match status" value="1"/>
</dbReference>
<feature type="compositionally biased region" description="Polar residues" evidence="14">
    <location>
        <begin position="1"/>
        <end position="11"/>
    </location>
</feature>
<dbReference type="Proteomes" id="UP000664628">
    <property type="component" value="Unassembled WGS sequence"/>
</dbReference>
<comment type="caution">
    <text evidence="17">The sequence shown here is derived from an EMBL/GenBank/DDBJ whole genome shotgun (WGS) entry which is preliminary data.</text>
</comment>
<dbReference type="InterPro" id="IPR002543">
    <property type="entry name" value="FtsK_dom"/>
</dbReference>
<keyword evidence="8 13" id="KW-0067">ATP-binding</keyword>
<keyword evidence="3" id="KW-1003">Cell membrane</keyword>
<dbReference type="InterPro" id="IPR018541">
    <property type="entry name" value="Ftsk_gamma"/>
</dbReference>
<dbReference type="InterPro" id="IPR036390">
    <property type="entry name" value="WH_DNA-bd_sf"/>
</dbReference>
<feature type="compositionally biased region" description="Basic and acidic residues" evidence="14">
    <location>
        <begin position="14"/>
        <end position="34"/>
    </location>
</feature>
<dbReference type="Gene3D" id="3.40.50.300">
    <property type="entry name" value="P-loop containing nucleotide triphosphate hydrolases"/>
    <property type="match status" value="1"/>
</dbReference>
<feature type="transmembrane region" description="Helical" evidence="15">
    <location>
        <begin position="56"/>
        <end position="78"/>
    </location>
</feature>
<dbReference type="InterPro" id="IPR036388">
    <property type="entry name" value="WH-like_DNA-bd_sf"/>
</dbReference>
<keyword evidence="9 15" id="KW-1133">Transmembrane helix</keyword>
<dbReference type="InterPro" id="IPR041027">
    <property type="entry name" value="FtsK_alpha"/>
</dbReference>
<feature type="region of interest" description="Disordered" evidence="14">
    <location>
        <begin position="1"/>
        <end position="35"/>
    </location>
</feature>
<evidence type="ECO:0000256" key="12">
    <source>
        <dbReference type="ARBA" id="ARBA00023306"/>
    </source>
</evidence>
<dbReference type="PANTHER" id="PTHR22683:SF41">
    <property type="entry name" value="DNA TRANSLOCASE FTSK"/>
    <property type="match status" value="1"/>
</dbReference>
<dbReference type="Gene3D" id="3.30.980.40">
    <property type="match status" value="1"/>
</dbReference>
<evidence type="ECO:0000256" key="9">
    <source>
        <dbReference type="ARBA" id="ARBA00022989"/>
    </source>
</evidence>
<evidence type="ECO:0000256" key="3">
    <source>
        <dbReference type="ARBA" id="ARBA00022475"/>
    </source>
</evidence>
<dbReference type="PROSITE" id="PS50901">
    <property type="entry name" value="FTSK"/>
    <property type="match status" value="1"/>
</dbReference>
<evidence type="ECO:0000313" key="17">
    <source>
        <dbReference type="EMBL" id="MBO0952462.1"/>
    </source>
</evidence>
<dbReference type="InterPro" id="IPR050206">
    <property type="entry name" value="FtsK/SpoIIIE/SftA"/>
</dbReference>
<dbReference type="SUPFAM" id="SSF46785">
    <property type="entry name" value="Winged helix' DNA-binding domain"/>
    <property type="match status" value="1"/>
</dbReference>
<evidence type="ECO:0000256" key="7">
    <source>
        <dbReference type="ARBA" id="ARBA00022829"/>
    </source>
</evidence>
<evidence type="ECO:0000256" key="10">
    <source>
        <dbReference type="ARBA" id="ARBA00023125"/>
    </source>
</evidence>
<keyword evidence="18" id="KW-1185">Reference proteome</keyword>
<evidence type="ECO:0000256" key="11">
    <source>
        <dbReference type="ARBA" id="ARBA00023136"/>
    </source>
</evidence>
<keyword evidence="12" id="KW-0131">Cell cycle</keyword>
<evidence type="ECO:0000256" key="15">
    <source>
        <dbReference type="SAM" id="Phobius"/>
    </source>
</evidence>
<dbReference type="InterPro" id="IPR025199">
    <property type="entry name" value="FtsK_4TM"/>
</dbReference>
<keyword evidence="7" id="KW-0159">Chromosome partition</keyword>
<keyword evidence="5 15" id="KW-0812">Transmembrane</keyword>
<comment type="similarity">
    <text evidence="2">Belongs to the FtsK/SpoIIIE/SftA family.</text>
</comment>
<evidence type="ECO:0000259" key="16">
    <source>
        <dbReference type="PROSITE" id="PS50901"/>
    </source>
</evidence>
<dbReference type="EMBL" id="JAFMYW010000011">
    <property type="protein sequence ID" value="MBO0952462.1"/>
    <property type="molecule type" value="Genomic_DNA"/>
</dbReference>
<dbReference type="SUPFAM" id="SSF52540">
    <property type="entry name" value="P-loop containing nucleoside triphosphate hydrolases"/>
    <property type="match status" value="1"/>
</dbReference>
<feature type="transmembrane region" description="Helical" evidence="15">
    <location>
        <begin position="153"/>
        <end position="172"/>
    </location>
</feature>
<sequence>MAQSTTAQARQNTRRSEGTTEGARRSSSKRDKAADVPSRNWTLPFERVRADGRTNLAVGVLLMLLSVGLMVAFVSYLFSGPADQSLIGSDESVKEAGKDVQNWVGLLGAHIAHVFMFRWFGVGALGIPVVVFLAGFKLTSGRELLSLARTTQVALFLAVWLSLVLGYVVMATGTVSTGSVWCGGLGYEMNRLLYGLLGFGSIVLIGFLGFVFALFFFNITSLSVFNRVEQSDDEPDTATAQSPLSGTYGHETDGYDEPAPIEKSYTSARADDSANEPAFSLTPDYAPTTDLPSATLDLLTPYSTPKPAVGTSTGSLVLTVAESAALAEAELAEAPPVVTPPFEPDMFVDGDLVAKHGLYDPTLDLPHYQYPTVDLLTNYPENSKAQVSADELEANKDRIVDTLAKFNIGIQRIHATIGPTVTLYEIVPADGVRISKIKSLEDDIALNLAALGIRIIAPMPGKGTIGIEVPNKNREMVSMRSMMVSEKFQKASMDLPVVLGKTISNEILVVDLAKMPHLLMAGATGQGKSVGLNVLLTSLLYKKHPAQLKFVLVDPKKVELTLFNKIERHFLAKLPDAEEAIITDTKKVVNTLNSLCIEMDNRYDLLKDAEVRNIKEYNTKFTHRRLNPEKGHRYLPYIVLIIDELADLMMTAGKEVEQPIARLAQLARAIGIHLVVATQRPSVNVITGLIKANFPARLSFKVTSKIDSRTILDAGGAEQLVGMGDMLLSSNSDIIRLQCPFVDTNEIEEICGFVGGQHGYDDAYPLPEFYGEDGGGSTEDKDVDLANRDAMFDEAARLIVTHQQGSTSLIQRRLKLGYNRAGRLIDQLEKAGIVGPFEGSKARDVLIHDMVHLEELLKHLG</sequence>
<dbReference type="PANTHER" id="PTHR22683">
    <property type="entry name" value="SPORULATION PROTEIN RELATED"/>
    <property type="match status" value="1"/>
</dbReference>
<evidence type="ECO:0000256" key="2">
    <source>
        <dbReference type="ARBA" id="ARBA00006474"/>
    </source>
</evidence>
<evidence type="ECO:0000256" key="14">
    <source>
        <dbReference type="SAM" id="MobiDB-lite"/>
    </source>
</evidence>
<dbReference type="SMART" id="SM00843">
    <property type="entry name" value="Ftsk_gamma"/>
    <property type="match status" value="1"/>
</dbReference>
<evidence type="ECO:0000256" key="5">
    <source>
        <dbReference type="ARBA" id="ARBA00022692"/>
    </source>
</evidence>